<name>A0A0D0A9L4_9AGAM</name>
<dbReference type="InterPro" id="IPR001680">
    <property type="entry name" value="WD40_rpt"/>
</dbReference>
<proteinExistence type="predicted"/>
<reference evidence="1 2" key="1">
    <citation type="submission" date="2014-04" db="EMBL/GenBank/DDBJ databases">
        <authorList>
            <consortium name="DOE Joint Genome Institute"/>
            <person name="Kuo A."/>
            <person name="Ruytinx J."/>
            <person name="Rineau F."/>
            <person name="Colpaert J."/>
            <person name="Kohler A."/>
            <person name="Nagy L.G."/>
            <person name="Floudas D."/>
            <person name="Copeland A."/>
            <person name="Barry K.W."/>
            <person name="Cichocki N."/>
            <person name="Veneault-Fourrey C."/>
            <person name="LaButti K."/>
            <person name="Lindquist E.A."/>
            <person name="Lipzen A."/>
            <person name="Lundell T."/>
            <person name="Morin E."/>
            <person name="Murat C."/>
            <person name="Sun H."/>
            <person name="Tunlid A."/>
            <person name="Henrissat B."/>
            <person name="Grigoriev I.V."/>
            <person name="Hibbett D.S."/>
            <person name="Martin F."/>
            <person name="Nordberg H.P."/>
            <person name="Cantor M.N."/>
            <person name="Hua S.X."/>
        </authorList>
    </citation>
    <scope>NUCLEOTIDE SEQUENCE [LARGE SCALE GENOMIC DNA]</scope>
    <source>
        <strain evidence="1 2">UH-Slu-Lm8-n1</strain>
    </source>
</reference>
<gene>
    <name evidence="1" type="ORF">CY34DRAFT_108663</name>
</gene>
<evidence type="ECO:0000313" key="2">
    <source>
        <dbReference type="Proteomes" id="UP000054485"/>
    </source>
</evidence>
<dbReference type="STRING" id="930992.A0A0D0A9L4"/>
<dbReference type="InterPro" id="IPR015943">
    <property type="entry name" value="WD40/YVTN_repeat-like_dom_sf"/>
</dbReference>
<dbReference type="InterPro" id="IPR036322">
    <property type="entry name" value="WD40_repeat_dom_sf"/>
</dbReference>
<evidence type="ECO:0008006" key="3">
    <source>
        <dbReference type="Google" id="ProtNLM"/>
    </source>
</evidence>
<reference evidence="2" key="2">
    <citation type="submission" date="2015-01" db="EMBL/GenBank/DDBJ databases">
        <title>Evolutionary Origins and Diversification of the Mycorrhizal Mutualists.</title>
        <authorList>
            <consortium name="DOE Joint Genome Institute"/>
            <consortium name="Mycorrhizal Genomics Consortium"/>
            <person name="Kohler A."/>
            <person name="Kuo A."/>
            <person name="Nagy L.G."/>
            <person name="Floudas D."/>
            <person name="Copeland A."/>
            <person name="Barry K.W."/>
            <person name="Cichocki N."/>
            <person name="Veneault-Fourrey C."/>
            <person name="LaButti K."/>
            <person name="Lindquist E.A."/>
            <person name="Lipzen A."/>
            <person name="Lundell T."/>
            <person name="Morin E."/>
            <person name="Murat C."/>
            <person name="Riley R."/>
            <person name="Ohm R."/>
            <person name="Sun H."/>
            <person name="Tunlid A."/>
            <person name="Henrissat B."/>
            <person name="Grigoriev I.V."/>
            <person name="Hibbett D.S."/>
            <person name="Martin F."/>
        </authorList>
    </citation>
    <scope>NUCLEOTIDE SEQUENCE [LARGE SCALE GENOMIC DNA]</scope>
    <source>
        <strain evidence="2">UH-Slu-Lm8-n1</strain>
    </source>
</reference>
<dbReference type="SMART" id="SM00320">
    <property type="entry name" value="WD40"/>
    <property type="match status" value="2"/>
</dbReference>
<sequence>MYDFLYDLPHTRFAINALCFSQDSRVLASGDDNGYVRLFDFPLGKESCTLRVATAVTSLLWHPNKSDVIFIGGARGIVTVMNLHAEARGFSLRTGVNAPVDTLAYDACNECLAVGVGTDIVLFNHPEDPWTFGSNIPPPPLASVDANRVLLPLPRALNFSDDGRSLIAVYFQHGIVSWQIKSLQPEWTIWPKSSRIWSISGAACFSADGKTVIVSNLFDGFDCYSIGNGEHLANLPTPIMHNVPLPSLFIEGGKSILCGSSCGYTLLYSGNMNTVLQVLRHGEHDIIQALVCLQSHSDLNSADPSEKAYCENEAKFIATASSEADLDNYVRIWRTSASGLNVVWDLGRENLSELQERQF</sequence>
<dbReference type="HOGENOM" id="CLU_772017_0_0_1"/>
<dbReference type="AlphaFoldDB" id="A0A0D0A9L4"/>
<organism evidence="1 2">
    <name type="scientific">Suillus luteus UH-Slu-Lm8-n1</name>
    <dbReference type="NCBI Taxonomy" id="930992"/>
    <lineage>
        <taxon>Eukaryota</taxon>
        <taxon>Fungi</taxon>
        <taxon>Dikarya</taxon>
        <taxon>Basidiomycota</taxon>
        <taxon>Agaricomycotina</taxon>
        <taxon>Agaricomycetes</taxon>
        <taxon>Agaricomycetidae</taxon>
        <taxon>Boletales</taxon>
        <taxon>Suillineae</taxon>
        <taxon>Suillaceae</taxon>
        <taxon>Suillus</taxon>
    </lineage>
</organism>
<keyword evidence="2" id="KW-1185">Reference proteome</keyword>
<accession>A0A0D0A9L4</accession>
<protein>
    <recommendedName>
        <fullName evidence="3">Anaphase-promoting complex subunit 4 WD40 domain-containing protein</fullName>
    </recommendedName>
</protein>
<dbReference type="Gene3D" id="2.130.10.10">
    <property type="entry name" value="YVTN repeat-like/Quinoprotein amine dehydrogenase"/>
    <property type="match status" value="2"/>
</dbReference>
<dbReference type="Proteomes" id="UP000054485">
    <property type="component" value="Unassembled WGS sequence"/>
</dbReference>
<dbReference type="OrthoDB" id="3238562at2759"/>
<evidence type="ECO:0000313" key="1">
    <source>
        <dbReference type="EMBL" id="KIK38451.1"/>
    </source>
</evidence>
<dbReference type="InParanoid" id="A0A0D0A9L4"/>
<dbReference type="SUPFAM" id="SSF50978">
    <property type="entry name" value="WD40 repeat-like"/>
    <property type="match status" value="1"/>
</dbReference>
<dbReference type="EMBL" id="KN835392">
    <property type="protein sequence ID" value="KIK38451.1"/>
    <property type="molecule type" value="Genomic_DNA"/>
</dbReference>
<dbReference type="Pfam" id="PF00400">
    <property type="entry name" value="WD40"/>
    <property type="match status" value="1"/>
</dbReference>